<dbReference type="Proteomes" id="UP000202419">
    <property type="component" value="Segment"/>
</dbReference>
<gene>
    <name evidence="1" type="primary">b266R</name>
    <name evidence="1" type="ORF">NY2A_b266R</name>
</gene>
<evidence type="ECO:0000313" key="2">
    <source>
        <dbReference type="Proteomes" id="UP000202419"/>
    </source>
</evidence>
<dbReference type="EMBL" id="DQ491002">
    <property type="protein sequence ID" value="ABT14665.1"/>
    <property type="molecule type" value="Genomic_DNA"/>
</dbReference>
<reference evidence="1 2" key="1">
    <citation type="journal article" date="2007" name="Virology">
        <title>Sequence and annotation of the 369-kb NY-2A and the 345-kb AR158 viruses that infect Chlorella NC64A.</title>
        <authorList>
            <person name="Fitzgerald L.A."/>
            <person name="Graves M.V."/>
            <person name="Li X."/>
            <person name="Feldblyum T."/>
            <person name="Nierman W.C."/>
            <person name="Van Etten J.L."/>
        </authorList>
    </citation>
    <scope>NUCLEOTIDE SEQUENCE [LARGE SCALE GENOMIC DNA]</scope>
    <source>
        <strain evidence="1 2">NY-2A</strain>
    </source>
</reference>
<accession>A7IWE1</accession>
<dbReference type="OrthoDB" id="38085at10239"/>
<dbReference type="RefSeq" id="YP_001497462.1">
    <property type="nucleotide sequence ID" value="NC_009898.1"/>
</dbReference>
<name>A7IWE1_PBCVN</name>
<dbReference type="GeneID" id="5659355"/>
<evidence type="ECO:0000313" key="1">
    <source>
        <dbReference type="EMBL" id="ABT14665.1"/>
    </source>
</evidence>
<sequence length="65" mass="7212">MASLLSPSLYRVPLTYTEFSSEHAEIEGSKHLTQPRSVLSYLNADMSIIAESVIAIMRSTLIKLT</sequence>
<dbReference type="KEGG" id="vg:5659355"/>
<proteinExistence type="predicted"/>
<keyword evidence="2" id="KW-1185">Reference proteome</keyword>
<organismHost>
    <name type="scientific">Chlorella</name>
    <dbReference type="NCBI Taxonomy" id="3071"/>
</organismHost>
<protein>
    <submittedName>
        <fullName evidence="1">Uncharacterized protein b266R</fullName>
    </submittedName>
</protein>
<organism evidence="1 2">
    <name type="scientific">Paramecium bursaria Chlorella virus NY2A</name>
    <name type="common">PBCV-NY2A</name>
    <dbReference type="NCBI Taxonomy" id="46021"/>
    <lineage>
        <taxon>Viruses</taxon>
        <taxon>Varidnaviria</taxon>
        <taxon>Bamfordvirae</taxon>
        <taxon>Nucleocytoviricota</taxon>
        <taxon>Megaviricetes</taxon>
        <taxon>Algavirales</taxon>
        <taxon>Phycodnaviridae</taxon>
        <taxon>Chlorovirus</taxon>
        <taxon>Chlorovirus americanus</taxon>
    </lineage>
</organism>